<evidence type="ECO:0000313" key="1">
    <source>
        <dbReference type="EMBL" id="KRL50095.1"/>
    </source>
</evidence>
<proteinExistence type="predicted"/>
<dbReference type="Proteomes" id="UP000051835">
    <property type="component" value="Unassembled WGS sequence"/>
</dbReference>
<reference evidence="1 2" key="1">
    <citation type="journal article" date="2015" name="Genome Announc.">
        <title>Expanding the biotechnology potential of lactobacilli through comparative genomics of 213 strains and associated genera.</title>
        <authorList>
            <person name="Sun Z."/>
            <person name="Harris H.M."/>
            <person name="McCann A."/>
            <person name="Guo C."/>
            <person name="Argimon S."/>
            <person name="Zhang W."/>
            <person name="Yang X."/>
            <person name="Jeffery I.B."/>
            <person name="Cooney J.C."/>
            <person name="Kagawa T.F."/>
            <person name="Liu W."/>
            <person name="Song Y."/>
            <person name="Salvetti E."/>
            <person name="Wrobel A."/>
            <person name="Rasinkangas P."/>
            <person name="Parkhill J."/>
            <person name="Rea M.C."/>
            <person name="O'Sullivan O."/>
            <person name="Ritari J."/>
            <person name="Douillard F.P."/>
            <person name="Paul Ross R."/>
            <person name="Yang R."/>
            <person name="Briner A.E."/>
            <person name="Felis G.E."/>
            <person name="de Vos W.M."/>
            <person name="Barrangou R."/>
            <person name="Klaenhammer T.R."/>
            <person name="Caufield P.W."/>
            <person name="Cui Y."/>
            <person name="Zhang H."/>
            <person name="O'Toole P.W."/>
        </authorList>
    </citation>
    <scope>NUCLEOTIDE SEQUENCE [LARGE SCALE GENOMIC DNA]</scope>
    <source>
        <strain evidence="1 2">DSM 15429</strain>
    </source>
</reference>
<protein>
    <submittedName>
        <fullName evidence="1">Uncharacterized protein</fullName>
    </submittedName>
</protein>
<accession>A0A0R1QZU5</accession>
<comment type="caution">
    <text evidence="1">The sequence shown here is derived from an EMBL/GenBank/DDBJ whole genome shotgun (WGS) entry which is preliminary data.</text>
</comment>
<dbReference type="EMBL" id="AZFC01000003">
    <property type="protein sequence ID" value="KRL50095.1"/>
    <property type="molecule type" value="Genomic_DNA"/>
</dbReference>
<evidence type="ECO:0000313" key="2">
    <source>
        <dbReference type="Proteomes" id="UP000051835"/>
    </source>
</evidence>
<organism evidence="1 2">
    <name type="scientific">Levilactobacillus spicheri DSM 15429</name>
    <dbReference type="NCBI Taxonomy" id="1423805"/>
    <lineage>
        <taxon>Bacteria</taxon>
        <taxon>Bacillati</taxon>
        <taxon>Bacillota</taxon>
        <taxon>Bacilli</taxon>
        <taxon>Lactobacillales</taxon>
        <taxon>Lactobacillaceae</taxon>
        <taxon>Levilactobacillus</taxon>
    </lineage>
</organism>
<gene>
    <name evidence="1" type="ORF">FD37_GL002225</name>
</gene>
<name>A0A0R1QZU5_9LACO</name>
<dbReference type="AlphaFoldDB" id="A0A0R1QZU5"/>
<dbReference type="PATRIC" id="fig|1423805.4.peg.2288"/>
<sequence length="85" mass="9836">MKGGFVMAAMIYLVENHQGSDYFVPVDCNNVHQVEEIEQQHDFVYGEVATNTAARRLVARRPYSAAFRQRLLRRIQAYFARQTQG</sequence>